<gene>
    <name evidence="1" type="ORF">J1M35_09750</name>
</gene>
<keyword evidence="2" id="KW-1185">Reference proteome</keyword>
<accession>A0A975H4Q8</accession>
<evidence type="ECO:0000313" key="2">
    <source>
        <dbReference type="Proteomes" id="UP000663903"/>
    </source>
</evidence>
<sequence length="61" mass="6771">MNQPPAPLALHVHHIRIDKTRPAASMAAATVILLMRRQRLYTTERMVLAGLAVSFMFTALA</sequence>
<dbReference type="Proteomes" id="UP000663903">
    <property type="component" value="Chromosome"/>
</dbReference>
<name>A0A975H4Q8_9BURK</name>
<organism evidence="1 2">
    <name type="scientific">Ottowia testudinis</name>
    <dbReference type="NCBI Taxonomy" id="2816950"/>
    <lineage>
        <taxon>Bacteria</taxon>
        <taxon>Pseudomonadati</taxon>
        <taxon>Pseudomonadota</taxon>
        <taxon>Betaproteobacteria</taxon>
        <taxon>Burkholderiales</taxon>
        <taxon>Comamonadaceae</taxon>
        <taxon>Ottowia</taxon>
    </lineage>
</organism>
<evidence type="ECO:0000313" key="1">
    <source>
        <dbReference type="EMBL" id="QTD47119.1"/>
    </source>
</evidence>
<reference evidence="1" key="1">
    <citation type="submission" date="2021-03" db="EMBL/GenBank/DDBJ databases">
        <title>Ottowia sp. 27C isolated from the cloaca of a Giant Asian pond turtle (Heosemys grandis).</title>
        <authorList>
            <person name="Spergser J."/>
            <person name="Busse H.-J."/>
        </authorList>
    </citation>
    <scope>NUCLEOTIDE SEQUENCE</scope>
    <source>
        <strain evidence="1">27C</strain>
    </source>
</reference>
<dbReference type="AlphaFoldDB" id="A0A975H4Q8"/>
<dbReference type="EMBL" id="CP071796">
    <property type="protein sequence ID" value="QTD47119.1"/>
    <property type="molecule type" value="Genomic_DNA"/>
</dbReference>
<dbReference type="KEGG" id="otd:J1M35_09750"/>
<proteinExistence type="predicted"/>
<protein>
    <submittedName>
        <fullName evidence="1">Uncharacterized protein</fullName>
    </submittedName>
</protein>
<dbReference type="RefSeq" id="WP_208011015.1">
    <property type="nucleotide sequence ID" value="NZ_CP071796.1"/>
</dbReference>